<keyword evidence="3" id="KW-1185">Reference proteome</keyword>
<dbReference type="AlphaFoldDB" id="A0AAD8I424"/>
<keyword evidence="1" id="KW-0812">Transmembrane</keyword>
<name>A0AAD8I424_9APIA</name>
<evidence type="ECO:0000256" key="1">
    <source>
        <dbReference type="SAM" id="Phobius"/>
    </source>
</evidence>
<dbReference type="EMBL" id="JAUIZM010000006">
    <property type="protein sequence ID" value="KAK1378215.1"/>
    <property type="molecule type" value="Genomic_DNA"/>
</dbReference>
<sequence>MVWSAQETETDEKKKIETAPGQWSQLQTDLLKEIAGRLYFCDYIRFYAVCKNWLATKNYQTPAAYSLPWLVKIPFCTNNLVECQLYEPFSRNPKPTQVIEIPLHLDDKSCDSVDIDIRYKFGWLLLSVSNKHSSAYTDFTLFVMETKNGLLKHCGEDITVSWAMMRFVYGEFFILLLMAGKWRLMILLVGYGGMSVN</sequence>
<dbReference type="Proteomes" id="UP001237642">
    <property type="component" value="Unassembled WGS sequence"/>
</dbReference>
<accession>A0AAD8I424</accession>
<keyword evidence="1" id="KW-1133">Transmembrane helix</keyword>
<feature type="transmembrane region" description="Helical" evidence="1">
    <location>
        <begin position="172"/>
        <end position="194"/>
    </location>
</feature>
<organism evidence="2 3">
    <name type="scientific">Heracleum sosnowskyi</name>
    <dbReference type="NCBI Taxonomy" id="360622"/>
    <lineage>
        <taxon>Eukaryota</taxon>
        <taxon>Viridiplantae</taxon>
        <taxon>Streptophyta</taxon>
        <taxon>Embryophyta</taxon>
        <taxon>Tracheophyta</taxon>
        <taxon>Spermatophyta</taxon>
        <taxon>Magnoliopsida</taxon>
        <taxon>eudicotyledons</taxon>
        <taxon>Gunneridae</taxon>
        <taxon>Pentapetalae</taxon>
        <taxon>asterids</taxon>
        <taxon>campanulids</taxon>
        <taxon>Apiales</taxon>
        <taxon>Apiaceae</taxon>
        <taxon>Apioideae</taxon>
        <taxon>apioid superclade</taxon>
        <taxon>Tordylieae</taxon>
        <taxon>Tordyliinae</taxon>
        <taxon>Heracleum</taxon>
    </lineage>
</organism>
<evidence type="ECO:0008006" key="4">
    <source>
        <dbReference type="Google" id="ProtNLM"/>
    </source>
</evidence>
<protein>
    <recommendedName>
        <fullName evidence="4">F-box protein</fullName>
    </recommendedName>
</protein>
<reference evidence="2" key="2">
    <citation type="submission" date="2023-05" db="EMBL/GenBank/DDBJ databases">
        <authorList>
            <person name="Schelkunov M.I."/>
        </authorList>
    </citation>
    <scope>NUCLEOTIDE SEQUENCE</scope>
    <source>
        <strain evidence="2">Hsosn_3</strain>
        <tissue evidence="2">Leaf</tissue>
    </source>
</reference>
<comment type="caution">
    <text evidence="2">The sequence shown here is derived from an EMBL/GenBank/DDBJ whole genome shotgun (WGS) entry which is preliminary data.</text>
</comment>
<reference evidence="2" key="1">
    <citation type="submission" date="2023-02" db="EMBL/GenBank/DDBJ databases">
        <title>Genome of toxic invasive species Heracleum sosnowskyi carries increased number of genes despite the absence of recent whole-genome duplications.</title>
        <authorList>
            <person name="Schelkunov M."/>
            <person name="Shtratnikova V."/>
            <person name="Makarenko M."/>
            <person name="Klepikova A."/>
            <person name="Omelchenko D."/>
            <person name="Novikova G."/>
            <person name="Obukhova E."/>
            <person name="Bogdanov V."/>
            <person name="Penin A."/>
            <person name="Logacheva M."/>
        </authorList>
    </citation>
    <scope>NUCLEOTIDE SEQUENCE</scope>
    <source>
        <strain evidence="2">Hsosn_3</strain>
        <tissue evidence="2">Leaf</tissue>
    </source>
</reference>
<keyword evidence="1" id="KW-0472">Membrane</keyword>
<proteinExistence type="predicted"/>
<gene>
    <name evidence="2" type="ORF">POM88_024959</name>
</gene>
<evidence type="ECO:0000313" key="2">
    <source>
        <dbReference type="EMBL" id="KAK1378215.1"/>
    </source>
</evidence>
<evidence type="ECO:0000313" key="3">
    <source>
        <dbReference type="Proteomes" id="UP001237642"/>
    </source>
</evidence>